<keyword evidence="5" id="KW-0547">Nucleotide-binding</keyword>
<dbReference type="Pfam" id="PF07730">
    <property type="entry name" value="HisKA_3"/>
    <property type="match status" value="1"/>
</dbReference>
<reference evidence="12 13" key="1">
    <citation type="submission" date="2017-11" db="EMBL/GenBank/DDBJ databases">
        <title>Genomic Encyclopedia of Archaeal and Bacterial Type Strains, Phase II (KMG-II): From Individual Species to Whole Genera.</title>
        <authorList>
            <person name="Goeker M."/>
        </authorList>
    </citation>
    <scope>NUCLEOTIDE SEQUENCE [LARGE SCALE GENOMIC DNA]</scope>
    <source>
        <strain evidence="12 13">DSM 25478</strain>
    </source>
</reference>
<keyword evidence="10" id="KW-1133">Transmembrane helix</keyword>
<dbReference type="InterPro" id="IPR055558">
    <property type="entry name" value="DUF7134"/>
</dbReference>
<keyword evidence="10" id="KW-0812">Transmembrane</keyword>
<dbReference type="EC" id="2.7.13.3" evidence="2"/>
<dbReference type="Gene3D" id="1.20.5.1930">
    <property type="match status" value="1"/>
</dbReference>
<dbReference type="SMART" id="SM00387">
    <property type="entry name" value="HATPase_c"/>
    <property type="match status" value="1"/>
</dbReference>
<evidence type="ECO:0000256" key="4">
    <source>
        <dbReference type="ARBA" id="ARBA00022679"/>
    </source>
</evidence>
<dbReference type="Gene3D" id="3.30.565.10">
    <property type="entry name" value="Histidine kinase-like ATPase, C-terminal domain"/>
    <property type="match status" value="1"/>
</dbReference>
<keyword evidence="4" id="KW-0808">Transferase</keyword>
<keyword evidence="6 12" id="KW-0418">Kinase</keyword>
<feature type="transmembrane region" description="Helical" evidence="10">
    <location>
        <begin position="112"/>
        <end position="134"/>
    </location>
</feature>
<keyword evidence="10" id="KW-0472">Membrane</keyword>
<keyword evidence="3" id="KW-0597">Phosphoprotein</keyword>
<evidence type="ECO:0000256" key="6">
    <source>
        <dbReference type="ARBA" id="ARBA00022777"/>
    </source>
</evidence>
<dbReference type="AlphaFoldDB" id="A0A2M9CDL7"/>
<dbReference type="CDD" id="cd16917">
    <property type="entry name" value="HATPase_UhpB-NarQ-NarX-like"/>
    <property type="match status" value="1"/>
</dbReference>
<dbReference type="RefSeq" id="WP_100423595.1">
    <property type="nucleotide sequence ID" value="NZ_BOOX01000007.1"/>
</dbReference>
<dbReference type="SUPFAM" id="SSF55874">
    <property type="entry name" value="ATPase domain of HSP90 chaperone/DNA topoisomerase II/histidine kinase"/>
    <property type="match status" value="1"/>
</dbReference>
<feature type="transmembrane region" description="Helical" evidence="10">
    <location>
        <begin position="140"/>
        <end position="160"/>
    </location>
</feature>
<feature type="region of interest" description="Disordered" evidence="9">
    <location>
        <begin position="439"/>
        <end position="473"/>
    </location>
</feature>
<feature type="region of interest" description="Disordered" evidence="9">
    <location>
        <begin position="256"/>
        <end position="333"/>
    </location>
</feature>
<dbReference type="GO" id="GO:0046983">
    <property type="term" value="F:protein dimerization activity"/>
    <property type="evidence" value="ECO:0007669"/>
    <property type="project" value="InterPro"/>
</dbReference>
<dbReference type="OrthoDB" id="227596at2"/>
<evidence type="ECO:0000313" key="12">
    <source>
        <dbReference type="EMBL" id="PJJ69968.1"/>
    </source>
</evidence>
<dbReference type="PANTHER" id="PTHR24421">
    <property type="entry name" value="NITRATE/NITRITE SENSOR PROTEIN NARX-RELATED"/>
    <property type="match status" value="1"/>
</dbReference>
<dbReference type="InterPro" id="IPR005467">
    <property type="entry name" value="His_kinase_dom"/>
</dbReference>
<evidence type="ECO:0000256" key="5">
    <source>
        <dbReference type="ARBA" id="ARBA00022741"/>
    </source>
</evidence>
<proteinExistence type="predicted"/>
<comment type="caution">
    <text evidence="12">The sequence shown here is derived from an EMBL/GenBank/DDBJ whole genome shotgun (WGS) entry which is preliminary data.</text>
</comment>
<feature type="domain" description="Histidine kinase" evidence="11">
    <location>
        <begin position="367"/>
        <end position="455"/>
    </location>
</feature>
<feature type="transmembrane region" description="Helical" evidence="10">
    <location>
        <begin position="20"/>
        <end position="39"/>
    </location>
</feature>
<dbReference type="Pfam" id="PF23539">
    <property type="entry name" value="DUF7134"/>
    <property type="match status" value="1"/>
</dbReference>
<dbReference type="GO" id="GO:0005524">
    <property type="term" value="F:ATP binding"/>
    <property type="evidence" value="ECO:0007669"/>
    <property type="project" value="UniProtKB-KW"/>
</dbReference>
<feature type="transmembrane region" description="Helical" evidence="10">
    <location>
        <begin position="70"/>
        <end position="100"/>
    </location>
</feature>
<name>A0A2M9CDL7_9CELL</name>
<dbReference type="GO" id="GO:0016020">
    <property type="term" value="C:membrane"/>
    <property type="evidence" value="ECO:0007669"/>
    <property type="project" value="InterPro"/>
</dbReference>
<dbReference type="EMBL" id="PGFE01000004">
    <property type="protein sequence ID" value="PJJ69968.1"/>
    <property type="molecule type" value="Genomic_DNA"/>
</dbReference>
<evidence type="ECO:0000256" key="10">
    <source>
        <dbReference type="SAM" id="Phobius"/>
    </source>
</evidence>
<dbReference type="PROSITE" id="PS50109">
    <property type="entry name" value="HIS_KIN"/>
    <property type="match status" value="1"/>
</dbReference>
<dbReference type="InterPro" id="IPR050482">
    <property type="entry name" value="Sensor_HK_TwoCompSys"/>
</dbReference>
<dbReference type="InterPro" id="IPR003594">
    <property type="entry name" value="HATPase_dom"/>
</dbReference>
<evidence type="ECO:0000256" key="2">
    <source>
        <dbReference type="ARBA" id="ARBA00012438"/>
    </source>
</evidence>
<keyword evidence="7" id="KW-0067">ATP-binding</keyword>
<evidence type="ECO:0000259" key="11">
    <source>
        <dbReference type="PROSITE" id="PS50109"/>
    </source>
</evidence>
<evidence type="ECO:0000256" key="9">
    <source>
        <dbReference type="SAM" id="MobiDB-lite"/>
    </source>
</evidence>
<dbReference type="Proteomes" id="UP000231693">
    <property type="component" value="Unassembled WGS sequence"/>
</dbReference>
<evidence type="ECO:0000256" key="8">
    <source>
        <dbReference type="ARBA" id="ARBA00023012"/>
    </source>
</evidence>
<evidence type="ECO:0000256" key="3">
    <source>
        <dbReference type="ARBA" id="ARBA00022553"/>
    </source>
</evidence>
<dbReference type="InterPro" id="IPR036890">
    <property type="entry name" value="HATPase_C_sf"/>
</dbReference>
<evidence type="ECO:0000256" key="7">
    <source>
        <dbReference type="ARBA" id="ARBA00022840"/>
    </source>
</evidence>
<dbReference type="PANTHER" id="PTHR24421:SF10">
    <property type="entry name" value="NITRATE_NITRITE SENSOR PROTEIN NARQ"/>
    <property type="match status" value="1"/>
</dbReference>
<evidence type="ECO:0000256" key="1">
    <source>
        <dbReference type="ARBA" id="ARBA00000085"/>
    </source>
</evidence>
<accession>A0A2M9CDL7</accession>
<evidence type="ECO:0000313" key="13">
    <source>
        <dbReference type="Proteomes" id="UP000231693"/>
    </source>
</evidence>
<protein>
    <recommendedName>
        <fullName evidence="2">histidine kinase</fullName>
        <ecNumber evidence="2">2.7.13.3</ecNumber>
    </recommendedName>
</protein>
<keyword evidence="8" id="KW-0902">Two-component regulatory system</keyword>
<sequence>MGWFERAGAWSERHTTQVDALTAAGLVVVLAPVSAVLGLTSLGPGATALLTAVLLAPLAWRRSAPVVSVVAVYVVALVCLALGFPVVAAVVAVPVALYSVTAYGPTWAHRTAIAGAVVGSFLAGVPLATADGVLSVARSMLLTGAFGSAVYLAVWALGLVRRARHETIEALRDRARRLEVERDQQTQIATAAERSRIAREMHDIVAHSLSVIIAQADGGRYATRTDPAAAGRALETVSDTGRAALADMRRLLGVLRTESAHDPRTPGQVTTAVPGRALSSGFSFRAGRPARAAEVPDDAPAASPGTRPAPGPAPVDGPATRTERLGPMPGSEDLDDLVTRTRAAGLPVSLVTVGATSDLPPGLGLTVYRIVQEALTNVLKHGGPGARATVLVRWREESIELEVQDDGRGAAATSSTPGFGLLGMRERVEVYGGTVRTGPRPGGGFAVRATIPRTLPAGRRPTASDGTARSTED</sequence>
<dbReference type="Pfam" id="PF02518">
    <property type="entry name" value="HATPase_c"/>
    <property type="match status" value="1"/>
</dbReference>
<feature type="compositionally biased region" description="Polar residues" evidence="9">
    <location>
        <begin position="464"/>
        <end position="473"/>
    </location>
</feature>
<keyword evidence="13" id="KW-1185">Reference proteome</keyword>
<comment type="catalytic activity">
    <reaction evidence="1">
        <text>ATP + protein L-histidine = ADP + protein N-phospho-L-histidine.</text>
        <dbReference type="EC" id="2.7.13.3"/>
    </reaction>
</comment>
<dbReference type="InterPro" id="IPR011712">
    <property type="entry name" value="Sig_transdc_His_kin_sub3_dim/P"/>
</dbReference>
<organism evidence="12 13">
    <name type="scientific">Sediminihabitans luteus</name>
    <dbReference type="NCBI Taxonomy" id="1138585"/>
    <lineage>
        <taxon>Bacteria</taxon>
        <taxon>Bacillati</taxon>
        <taxon>Actinomycetota</taxon>
        <taxon>Actinomycetes</taxon>
        <taxon>Micrococcales</taxon>
        <taxon>Cellulomonadaceae</taxon>
        <taxon>Sediminihabitans</taxon>
    </lineage>
</organism>
<gene>
    <name evidence="12" type="ORF">CLV28_2445</name>
</gene>
<dbReference type="GO" id="GO:0000155">
    <property type="term" value="F:phosphorelay sensor kinase activity"/>
    <property type="evidence" value="ECO:0007669"/>
    <property type="project" value="InterPro"/>
</dbReference>